<evidence type="ECO:0000256" key="1">
    <source>
        <dbReference type="SAM" id="MobiDB-lite"/>
    </source>
</evidence>
<feature type="region of interest" description="Disordered" evidence="1">
    <location>
        <begin position="268"/>
        <end position="289"/>
    </location>
</feature>
<reference evidence="3" key="1">
    <citation type="submission" date="2024-04" db="EMBL/GenBank/DDBJ databases">
        <authorList>
            <person name="Shaw F."/>
            <person name="Minotto A."/>
        </authorList>
    </citation>
    <scope>NUCLEOTIDE SEQUENCE [LARGE SCALE GENOMIC DNA]</scope>
</reference>
<name>A0ABP1DGR4_9APHY</name>
<evidence type="ECO:0000313" key="2">
    <source>
        <dbReference type="EMBL" id="CAL1706399.1"/>
    </source>
</evidence>
<feature type="region of interest" description="Disordered" evidence="1">
    <location>
        <begin position="1"/>
        <end position="36"/>
    </location>
</feature>
<feature type="region of interest" description="Disordered" evidence="1">
    <location>
        <begin position="405"/>
        <end position="473"/>
    </location>
</feature>
<evidence type="ECO:0000313" key="3">
    <source>
        <dbReference type="Proteomes" id="UP001497453"/>
    </source>
</evidence>
<dbReference type="Proteomes" id="UP001497453">
    <property type="component" value="Chromosome 4"/>
</dbReference>
<feature type="compositionally biased region" description="Polar residues" evidence="1">
    <location>
        <begin position="14"/>
        <end position="36"/>
    </location>
</feature>
<feature type="compositionally biased region" description="Low complexity" evidence="1">
    <location>
        <begin position="416"/>
        <end position="435"/>
    </location>
</feature>
<dbReference type="EMBL" id="OZ037947">
    <property type="protein sequence ID" value="CAL1706399.1"/>
    <property type="molecule type" value="Genomic_DNA"/>
</dbReference>
<protein>
    <recommendedName>
        <fullName evidence="4">SAM domain-containing protein</fullName>
    </recommendedName>
</protein>
<feature type="compositionally biased region" description="Basic residues" evidence="1">
    <location>
        <begin position="457"/>
        <end position="469"/>
    </location>
</feature>
<gene>
    <name evidence="2" type="ORF">GFSPODELE1_LOCUS5859</name>
</gene>
<keyword evidence="3" id="KW-1185">Reference proteome</keyword>
<sequence>MTSGPPPTEAGPSKSASSQSWPAATNSVNGGWANASSRSTYTGSFQTYSNVDPYYAHIPPNQPQAYGPWKQENGQQSYAYYGGYPQAWNGNWPPGYSYPAVGSYVSSQPVAPPVVTDMTESTQAPALGTTEPFVKPDTPPPLPSKKHWDEIIISFLKSAGLIQALRGFEADMLLMNPEFELKTLPSAVEKLREDLELIHQAKATNSECINQHSGDRPLEKRKLDYIHLANGVEPRSPTSVTKSISSFLAQNRARNDASNRQEFLLSLPEKRQRLNEDGDSTTPIPSCARTDAKTQNRDLQMKYDIAKNEDGPLRKTMKTSHEGSAPSLSKPRPATQDEAAAPTSERYPALDERVKNIETHAAVRYVPSPPLSLLDRLRFLEDHLVHLEKEYPPWAALHFNQPNRGWPPPPRPTPIIVPSHLTSTSTTASTDTAESLRPATPVAPEDSEPAASSTKQTKGKSGGRQKSSLHRAVMERLEVQKAMKDLASGESTHGDAGAE</sequence>
<feature type="region of interest" description="Disordered" evidence="1">
    <location>
        <begin position="305"/>
        <end position="345"/>
    </location>
</feature>
<feature type="region of interest" description="Disordered" evidence="1">
    <location>
        <begin position="480"/>
        <end position="499"/>
    </location>
</feature>
<feature type="compositionally biased region" description="Pro residues" evidence="1">
    <location>
        <begin position="405"/>
        <end position="415"/>
    </location>
</feature>
<evidence type="ECO:0008006" key="4">
    <source>
        <dbReference type="Google" id="ProtNLM"/>
    </source>
</evidence>
<organism evidence="2 3">
    <name type="scientific">Somion occarium</name>
    <dbReference type="NCBI Taxonomy" id="3059160"/>
    <lineage>
        <taxon>Eukaryota</taxon>
        <taxon>Fungi</taxon>
        <taxon>Dikarya</taxon>
        <taxon>Basidiomycota</taxon>
        <taxon>Agaricomycotina</taxon>
        <taxon>Agaricomycetes</taxon>
        <taxon>Polyporales</taxon>
        <taxon>Cerrenaceae</taxon>
        <taxon>Somion</taxon>
    </lineage>
</organism>
<proteinExistence type="predicted"/>
<accession>A0ABP1DGR4</accession>